<evidence type="ECO:0000313" key="1">
    <source>
        <dbReference type="EMBL" id="CAG2005023.1"/>
    </source>
</evidence>
<protein>
    <submittedName>
        <fullName evidence="2">Uncharacterized protein</fullName>
    </submittedName>
</protein>
<dbReference type="AlphaFoldDB" id="A0A679NLM1"/>
<reference evidence="1" key="2">
    <citation type="submission" date="2021-03" db="EMBL/GenBank/DDBJ databases">
        <authorList>
            <person name="Alouane T."/>
            <person name="Langin T."/>
            <person name="Bonhomme L."/>
        </authorList>
    </citation>
    <scope>NUCLEOTIDE SEQUENCE</scope>
    <source>
        <strain evidence="1">MDC_Fg202</strain>
    </source>
</reference>
<organism evidence="2">
    <name type="scientific">Gibberella zeae</name>
    <name type="common">Wheat head blight fungus</name>
    <name type="synonym">Fusarium graminearum</name>
    <dbReference type="NCBI Taxonomy" id="5518"/>
    <lineage>
        <taxon>Eukaryota</taxon>
        <taxon>Fungi</taxon>
        <taxon>Dikarya</taxon>
        <taxon>Ascomycota</taxon>
        <taxon>Pezizomycotina</taxon>
        <taxon>Sordariomycetes</taxon>
        <taxon>Hypocreomycetidae</taxon>
        <taxon>Hypocreales</taxon>
        <taxon>Nectriaceae</taxon>
        <taxon>Fusarium</taxon>
    </lineage>
</organism>
<dbReference type="EMBL" id="CAAKMV010000185">
    <property type="protein sequence ID" value="VIO63754.1"/>
    <property type="molecule type" value="Genomic_DNA"/>
</dbReference>
<reference evidence="2" key="1">
    <citation type="submission" date="2019-04" db="EMBL/GenBank/DDBJ databases">
        <authorList>
            <person name="Melise S."/>
            <person name="Noan J."/>
            <person name="Okalmin O."/>
        </authorList>
    </citation>
    <scope>NUCLEOTIDE SEQUENCE</scope>
    <source>
        <strain evidence="2">FN9</strain>
    </source>
</reference>
<gene>
    <name evidence="2" type="ORF">FUG_LOCUS541892</name>
    <name evidence="1" type="ORF">MDCFG202_LOCUS496307</name>
</gene>
<proteinExistence type="predicted"/>
<evidence type="ECO:0000313" key="2">
    <source>
        <dbReference type="EMBL" id="VIO63754.1"/>
    </source>
</evidence>
<sequence>MTTTTGAQGSRFFQALGVPPVSRCMTETLQLSCRNRPPSSDRQAAVYFSQSLAIDAESCDIDSINTTSAHASSPGYRTLLEGSLSVFAQYSKPRITAHL</sequence>
<name>A0A679NLM1_GIBZA</name>
<dbReference type="EMBL" id="CAJPIJ010000183">
    <property type="protein sequence ID" value="CAG2005023.1"/>
    <property type="molecule type" value="Genomic_DNA"/>
</dbReference>
<accession>A0A679NLM1</accession>
<dbReference type="Proteomes" id="UP000746612">
    <property type="component" value="Unassembled WGS sequence"/>
</dbReference>